<name>A0A364JVW7_9HYPH</name>
<evidence type="ECO:0000313" key="2">
    <source>
        <dbReference type="EMBL" id="RAK29107.1"/>
    </source>
</evidence>
<sequence length="75" mass="8690">MKPIYGPRKKSRKKSRKKTGVKTKAILRDVVTPHYTVAKRNGKWCVYSGQEVLATFDYYKSCFIFIQKHQPLSGP</sequence>
<dbReference type="Proteomes" id="UP000249453">
    <property type="component" value="Unassembled WGS sequence"/>
</dbReference>
<keyword evidence="3" id="KW-1185">Reference proteome</keyword>
<evidence type="ECO:0000313" key="3">
    <source>
        <dbReference type="Proteomes" id="UP000249453"/>
    </source>
</evidence>
<accession>A0A364JVW7</accession>
<dbReference type="AlphaFoldDB" id="A0A364JVW7"/>
<proteinExistence type="predicted"/>
<comment type="caution">
    <text evidence="2">The sequence shown here is derived from an EMBL/GenBank/DDBJ whole genome shotgun (WGS) entry which is preliminary data.</text>
</comment>
<gene>
    <name evidence="2" type="ORF">C7374_105158</name>
</gene>
<protein>
    <submittedName>
        <fullName evidence="2">Uncharacterized protein</fullName>
    </submittedName>
</protein>
<feature type="region of interest" description="Disordered" evidence="1">
    <location>
        <begin position="1"/>
        <end position="20"/>
    </location>
</feature>
<evidence type="ECO:0000256" key="1">
    <source>
        <dbReference type="SAM" id="MobiDB-lite"/>
    </source>
</evidence>
<reference evidence="2 3" key="1">
    <citation type="submission" date="2018-06" db="EMBL/GenBank/DDBJ databases">
        <title>Genomic Encyclopedia of Type Strains, Phase IV (KMG-IV): sequencing the most valuable type-strain genomes for metagenomic binning, comparative biology and taxonomic classification.</title>
        <authorList>
            <person name="Goeker M."/>
        </authorList>
    </citation>
    <scope>NUCLEOTIDE SEQUENCE [LARGE SCALE GENOMIC DNA]</scope>
    <source>
        <strain evidence="2 3">DSM 26720</strain>
    </source>
</reference>
<feature type="compositionally biased region" description="Basic residues" evidence="1">
    <location>
        <begin position="7"/>
        <end position="20"/>
    </location>
</feature>
<organism evidence="2 3">
    <name type="scientific">Falsochrobactrum ovis</name>
    <dbReference type="NCBI Taxonomy" id="1293442"/>
    <lineage>
        <taxon>Bacteria</taxon>
        <taxon>Pseudomonadati</taxon>
        <taxon>Pseudomonadota</taxon>
        <taxon>Alphaproteobacteria</taxon>
        <taxon>Hyphomicrobiales</taxon>
        <taxon>Brucellaceae</taxon>
        <taxon>Falsochrobactrum</taxon>
    </lineage>
</organism>
<dbReference type="EMBL" id="QLMK01000005">
    <property type="protein sequence ID" value="RAK29107.1"/>
    <property type="molecule type" value="Genomic_DNA"/>
</dbReference>